<dbReference type="SUPFAM" id="SSF53474">
    <property type="entry name" value="alpha/beta-Hydrolases"/>
    <property type="match status" value="1"/>
</dbReference>
<protein>
    <submittedName>
        <fullName evidence="3">Alpha/beta fold hydrolase</fullName>
    </submittedName>
</protein>
<feature type="domain" description="AB hydrolase-1" evidence="2">
    <location>
        <begin position="1"/>
        <end position="55"/>
    </location>
</feature>
<evidence type="ECO:0000259" key="2">
    <source>
        <dbReference type="Pfam" id="PF00561"/>
    </source>
</evidence>
<dbReference type="Pfam" id="PF00561">
    <property type="entry name" value="Abhydrolase_1"/>
    <property type="match status" value="1"/>
</dbReference>
<comment type="caution">
    <text evidence="3">The sequence shown here is derived from an EMBL/GenBank/DDBJ whole genome shotgun (WGS) entry which is preliminary data.</text>
</comment>
<dbReference type="InterPro" id="IPR029058">
    <property type="entry name" value="AB_hydrolase_fold"/>
</dbReference>
<keyword evidence="1 3" id="KW-0378">Hydrolase</keyword>
<evidence type="ECO:0000256" key="1">
    <source>
        <dbReference type="ARBA" id="ARBA00022801"/>
    </source>
</evidence>
<accession>A0ABW2ZV48</accession>
<evidence type="ECO:0000313" key="4">
    <source>
        <dbReference type="Proteomes" id="UP001597053"/>
    </source>
</evidence>
<reference evidence="4" key="1">
    <citation type="journal article" date="2019" name="Int. J. Syst. Evol. Microbiol.">
        <title>The Global Catalogue of Microorganisms (GCM) 10K type strain sequencing project: providing services to taxonomists for standard genome sequencing and annotation.</title>
        <authorList>
            <consortium name="The Broad Institute Genomics Platform"/>
            <consortium name="The Broad Institute Genome Sequencing Center for Infectious Disease"/>
            <person name="Wu L."/>
            <person name="Ma J."/>
        </authorList>
    </citation>
    <scope>NUCLEOTIDE SEQUENCE [LARGE SCALE GENOMIC DNA]</scope>
    <source>
        <strain evidence="4">JCM 32148</strain>
    </source>
</reference>
<sequence length="59" mass="6371">MFRDLIPALADHYGVIAPDHLGFELSDAPAADGFGYTFEPLTDLTAALSEQLGVTRYSI</sequence>
<dbReference type="PANTHER" id="PTHR42977:SF3">
    <property type="entry name" value="AB HYDROLASE-1 DOMAIN-CONTAINING PROTEIN"/>
    <property type="match status" value="1"/>
</dbReference>
<organism evidence="3 4">
    <name type="scientific">Micromonospora azadirachtae</name>
    <dbReference type="NCBI Taxonomy" id="1970735"/>
    <lineage>
        <taxon>Bacteria</taxon>
        <taxon>Bacillati</taxon>
        <taxon>Actinomycetota</taxon>
        <taxon>Actinomycetes</taxon>
        <taxon>Micromonosporales</taxon>
        <taxon>Micromonosporaceae</taxon>
        <taxon>Micromonospora</taxon>
    </lineage>
</organism>
<dbReference type="InterPro" id="IPR000073">
    <property type="entry name" value="AB_hydrolase_1"/>
</dbReference>
<gene>
    <name evidence="3" type="ORF">ACFQZ8_01050</name>
</gene>
<evidence type="ECO:0000313" key="3">
    <source>
        <dbReference type="EMBL" id="MFD0782516.1"/>
    </source>
</evidence>
<dbReference type="InterPro" id="IPR051340">
    <property type="entry name" value="Haloalkane_dehalogenase"/>
</dbReference>
<name>A0ABW2ZV48_9ACTN</name>
<proteinExistence type="predicted"/>
<dbReference type="Gene3D" id="3.40.50.1820">
    <property type="entry name" value="alpha/beta hydrolase"/>
    <property type="match status" value="1"/>
</dbReference>
<dbReference type="PANTHER" id="PTHR42977">
    <property type="entry name" value="HYDROLASE-RELATED"/>
    <property type="match status" value="1"/>
</dbReference>
<dbReference type="Proteomes" id="UP001597053">
    <property type="component" value="Unassembled WGS sequence"/>
</dbReference>
<dbReference type="GO" id="GO:0016787">
    <property type="term" value="F:hydrolase activity"/>
    <property type="evidence" value="ECO:0007669"/>
    <property type="project" value="UniProtKB-KW"/>
</dbReference>
<keyword evidence="4" id="KW-1185">Reference proteome</keyword>
<dbReference type="EMBL" id="JBHTHM010000012">
    <property type="protein sequence ID" value="MFD0782516.1"/>
    <property type="molecule type" value="Genomic_DNA"/>
</dbReference>